<dbReference type="EMBL" id="JACAZH010000009">
    <property type="protein sequence ID" value="KAF7359122.1"/>
    <property type="molecule type" value="Genomic_DNA"/>
</dbReference>
<evidence type="ECO:0000313" key="5">
    <source>
        <dbReference type="Proteomes" id="UP000623467"/>
    </source>
</evidence>
<dbReference type="PANTHER" id="PTHR40124:SF1">
    <property type="entry name" value="DISAGGREGATASE RELATED REPEAT PROTEIN"/>
    <property type="match status" value="1"/>
</dbReference>
<feature type="chain" id="PRO_5034164702" description="Polysaccharide lyase 14 domain-containing protein" evidence="2">
    <location>
        <begin position="22"/>
        <end position="582"/>
    </location>
</feature>
<protein>
    <recommendedName>
        <fullName evidence="3">Polysaccharide lyase 14 domain-containing protein</fullName>
    </recommendedName>
</protein>
<evidence type="ECO:0000313" key="4">
    <source>
        <dbReference type="EMBL" id="KAF7359122.1"/>
    </source>
</evidence>
<feature type="compositionally biased region" description="Low complexity" evidence="1">
    <location>
        <begin position="422"/>
        <end position="436"/>
    </location>
</feature>
<sequence length="582" mass="60843">MALLVWLSALALSLLSSLVFSVPVPDDDPTTPLVAPPIFGADMDGSIHSLLTTVLNPTLFFDPQQTFELPSAPSPPWAPILTSEDPVLTYYYSIPSIDVSQSAASMSDILTTDTVTNIETVTEPATTATEIVSATPPTIIDTVTVTVPVFPPPSTSIAQASTSTSPAPDAPDATWAAPAQMTDLSAFNVSYFVTGGKDNFGLVTGIPATATATPTTSADPLFPAILPMPTGGSPPSNSEPYMPWDNTSTVFQLRYPKGSVNPAAQPVGGAQFYALPLDLTQAKVATLSYSVFFPVDFDWVNCGKLPGLYGGRQSCSGGDAATDCFSTRLMWRPEGAGELYLYAPKDKQTDALCDDPQSVCDAQYGLSVGRGSFSWLAGGWTTVTQVVRLNTPGHQDGGFALYVNGERKICREDIYYRGPAPNAVSTSASSASPSPSDTTGAGDPLGLGPILSTLLPPLLPGLLNPRAMDGPLLLSVPTPTSAPQSPPVDNIASDQWAIQLAPAQVLVTGPLLGSTTSSTATTTVGVSPTLLPGIDQAAAQGPVGFIGIFFSTFFGGNGPRYATPRDQYTWFKDFALSCILDH</sequence>
<reference evidence="4" key="1">
    <citation type="submission" date="2020-05" db="EMBL/GenBank/DDBJ databases">
        <title>Mycena genomes resolve the evolution of fungal bioluminescence.</title>
        <authorList>
            <person name="Tsai I.J."/>
        </authorList>
    </citation>
    <scope>NUCLEOTIDE SEQUENCE</scope>
    <source>
        <strain evidence="4">160909Yilan</strain>
    </source>
</reference>
<evidence type="ECO:0000259" key="3">
    <source>
        <dbReference type="Pfam" id="PF21294"/>
    </source>
</evidence>
<keyword evidence="2" id="KW-0732">Signal</keyword>
<feature type="domain" description="Polysaccharide lyase 14" evidence="3">
    <location>
        <begin position="542"/>
        <end position="574"/>
    </location>
</feature>
<keyword evidence="5" id="KW-1185">Reference proteome</keyword>
<comment type="caution">
    <text evidence="4">The sequence shown here is derived from an EMBL/GenBank/DDBJ whole genome shotgun (WGS) entry which is preliminary data.</text>
</comment>
<feature type="domain" description="Polysaccharide lyase 14" evidence="3">
    <location>
        <begin position="246"/>
        <end position="418"/>
    </location>
</feature>
<dbReference type="Gene3D" id="2.60.120.200">
    <property type="match status" value="2"/>
</dbReference>
<evidence type="ECO:0000256" key="2">
    <source>
        <dbReference type="SAM" id="SignalP"/>
    </source>
</evidence>
<organism evidence="4 5">
    <name type="scientific">Mycena sanguinolenta</name>
    <dbReference type="NCBI Taxonomy" id="230812"/>
    <lineage>
        <taxon>Eukaryota</taxon>
        <taxon>Fungi</taxon>
        <taxon>Dikarya</taxon>
        <taxon>Basidiomycota</taxon>
        <taxon>Agaricomycotina</taxon>
        <taxon>Agaricomycetes</taxon>
        <taxon>Agaricomycetidae</taxon>
        <taxon>Agaricales</taxon>
        <taxon>Marasmiineae</taxon>
        <taxon>Mycenaceae</taxon>
        <taxon>Mycena</taxon>
    </lineage>
</organism>
<feature type="signal peptide" evidence="2">
    <location>
        <begin position="1"/>
        <end position="21"/>
    </location>
</feature>
<dbReference type="InterPro" id="IPR048958">
    <property type="entry name" value="Polysacc_lyase_14"/>
</dbReference>
<name>A0A8H6YID4_9AGAR</name>
<dbReference type="Proteomes" id="UP000623467">
    <property type="component" value="Unassembled WGS sequence"/>
</dbReference>
<gene>
    <name evidence="4" type="ORF">MSAN_01253700</name>
</gene>
<dbReference type="Pfam" id="PF21294">
    <property type="entry name" value="Polysacc_lyase_14"/>
    <property type="match status" value="2"/>
</dbReference>
<accession>A0A8H6YID4</accession>
<dbReference type="PANTHER" id="PTHR40124">
    <property type="match status" value="1"/>
</dbReference>
<evidence type="ECO:0000256" key="1">
    <source>
        <dbReference type="SAM" id="MobiDB-lite"/>
    </source>
</evidence>
<proteinExistence type="predicted"/>
<dbReference type="AlphaFoldDB" id="A0A8H6YID4"/>
<feature type="region of interest" description="Disordered" evidence="1">
    <location>
        <begin position="422"/>
        <end position="445"/>
    </location>
</feature>
<dbReference type="OrthoDB" id="10069995at2759"/>